<proteinExistence type="predicted"/>
<evidence type="ECO:0000313" key="1">
    <source>
        <dbReference type="Ensembl" id="ENSGACP00000007784.1"/>
    </source>
</evidence>
<sequence length="85" mass="9935">ESLYSRLFYSIAFCSQERSQRIRVRRQRRSPLQRFCFSRGAAERRLGSVCHSVRISGEFSSERVHRPAACSTRMFRGMCSLLSLE</sequence>
<organism evidence="1">
    <name type="scientific">Gasterosteus aculeatus</name>
    <name type="common">Three-spined stickleback</name>
    <dbReference type="NCBI Taxonomy" id="69293"/>
    <lineage>
        <taxon>Eukaryota</taxon>
        <taxon>Metazoa</taxon>
        <taxon>Chordata</taxon>
        <taxon>Craniata</taxon>
        <taxon>Vertebrata</taxon>
        <taxon>Euteleostomi</taxon>
        <taxon>Actinopterygii</taxon>
        <taxon>Neopterygii</taxon>
        <taxon>Teleostei</taxon>
        <taxon>Neoteleostei</taxon>
        <taxon>Acanthomorphata</taxon>
        <taxon>Eupercaria</taxon>
        <taxon>Perciformes</taxon>
        <taxon>Cottioidei</taxon>
        <taxon>Gasterosteales</taxon>
        <taxon>Gasterosteidae</taxon>
        <taxon>Gasterosteus</taxon>
    </lineage>
</organism>
<dbReference type="AlphaFoldDB" id="G3NR18"/>
<reference evidence="1" key="2">
    <citation type="submission" date="2024-04" db="UniProtKB">
        <authorList>
            <consortium name="Ensembl"/>
        </authorList>
    </citation>
    <scope>IDENTIFICATION</scope>
</reference>
<reference evidence="1" key="1">
    <citation type="submission" date="2006-01" db="EMBL/GenBank/DDBJ databases">
        <authorList>
            <person name="Lindblad-Toh K."/>
            <person name="Mauceli E."/>
            <person name="Grabherr M."/>
            <person name="Chang J.L."/>
            <person name="Lander E.S."/>
        </authorList>
    </citation>
    <scope>NUCLEOTIDE SEQUENCE [LARGE SCALE GENOMIC DNA]</scope>
</reference>
<dbReference type="InParanoid" id="G3NR18"/>
<dbReference type="Ensembl" id="ENSGACT00000007803.1">
    <property type="protein sequence ID" value="ENSGACP00000007784.1"/>
    <property type="gene ID" value="ENSGACG00000005894.1"/>
</dbReference>
<name>G3NR18_GASAC</name>
<accession>G3NR18</accession>
<dbReference type="Bgee" id="ENSGACG00000005894">
    <property type="expression patterns" value="Expressed in intestinal epithelial cell and 4 other cell types or tissues"/>
</dbReference>
<protein>
    <submittedName>
        <fullName evidence="1">Uncharacterized protein</fullName>
    </submittedName>
</protein>